<accession>A0A9X0AB15</accession>
<organism evidence="1 2">
    <name type="scientific">Sclerotinia nivalis</name>
    <dbReference type="NCBI Taxonomy" id="352851"/>
    <lineage>
        <taxon>Eukaryota</taxon>
        <taxon>Fungi</taxon>
        <taxon>Dikarya</taxon>
        <taxon>Ascomycota</taxon>
        <taxon>Pezizomycotina</taxon>
        <taxon>Leotiomycetes</taxon>
        <taxon>Helotiales</taxon>
        <taxon>Sclerotiniaceae</taxon>
        <taxon>Sclerotinia</taxon>
    </lineage>
</organism>
<dbReference type="Proteomes" id="UP001152300">
    <property type="component" value="Unassembled WGS sequence"/>
</dbReference>
<comment type="caution">
    <text evidence="1">The sequence shown here is derived from an EMBL/GenBank/DDBJ whole genome shotgun (WGS) entry which is preliminary data.</text>
</comment>
<gene>
    <name evidence="1" type="ORF">OCU04_012344</name>
</gene>
<reference evidence="1" key="1">
    <citation type="submission" date="2022-11" db="EMBL/GenBank/DDBJ databases">
        <title>Genome Resource of Sclerotinia nivalis Strain SnTB1, a Plant Pathogen Isolated from American Ginseng.</title>
        <authorList>
            <person name="Fan S."/>
        </authorList>
    </citation>
    <scope>NUCLEOTIDE SEQUENCE</scope>
    <source>
        <strain evidence="1">SnTB1</strain>
    </source>
</reference>
<proteinExistence type="predicted"/>
<dbReference type="AlphaFoldDB" id="A0A9X0AB15"/>
<keyword evidence="2" id="KW-1185">Reference proteome</keyword>
<evidence type="ECO:0000313" key="2">
    <source>
        <dbReference type="Proteomes" id="UP001152300"/>
    </source>
</evidence>
<protein>
    <submittedName>
        <fullName evidence="1">Uncharacterized protein</fullName>
    </submittedName>
</protein>
<dbReference type="EMBL" id="JAPEIS010000015">
    <property type="protein sequence ID" value="KAJ8059397.1"/>
    <property type="molecule type" value="Genomic_DNA"/>
</dbReference>
<name>A0A9X0AB15_9HELO</name>
<dbReference type="OrthoDB" id="3557253at2759"/>
<sequence>MTFNHASNWYPSPTDIQPNPISPFANTSSLPKVFIGPLTPQEINYQQIRNMLQYTQSAKKTTTDNKKKIFKDLELALMRLGVGGGERRDGRERMRKVVILEKSVGVHENYEKDLDTCAKPLLRKEEELKKILKRQAWENGNPDYYEGCDFWFVLEAEGDGLDGVDGIEGLEIEAWSDHEDMEMWE</sequence>
<evidence type="ECO:0000313" key="1">
    <source>
        <dbReference type="EMBL" id="KAJ8059397.1"/>
    </source>
</evidence>